<feature type="transmembrane region" description="Helical" evidence="16">
    <location>
        <begin position="133"/>
        <end position="151"/>
    </location>
</feature>
<keyword evidence="8" id="KW-0560">Oxidoreductase</keyword>
<dbReference type="STRING" id="1685378.AVO44_01030"/>
<comment type="caution">
    <text evidence="17">The sequence shown here is derived from an EMBL/GenBank/DDBJ whole genome shotgun (WGS) entry which is preliminary data.</text>
</comment>
<feature type="transmembrane region" description="Helical" evidence="16">
    <location>
        <begin position="65"/>
        <end position="84"/>
    </location>
</feature>
<evidence type="ECO:0000256" key="9">
    <source>
        <dbReference type="ARBA" id="ARBA00023136"/>
    </source>
</evidence>
<organism evidence="17 18">
    <name type="scientific">Ruegeria profundi</name>
    <dbReference type="NCBI Taxonomy" id="1685378"/>
    <lineage>
        <taxon>Bacteria</taxon>
        <taxon>Pseudomonadati</taxon>
        <taxon>Pseudomonadota</taxon>
        <taxon>Alphaproteobacteria</taxon>
        <taxon>Rhodobacterales</taxon>
        <taxon>Roseobacteraceae</taxon>
        <taxon>Ruegeria</taxon>
    </lineage>
</organism>
<evidence type="ECO:0000256" key="13">
    <source>
        <dbReference type="ARBA" id="ARBA00038060"/>
    </source>
</evidence>
<keyword evidence="7 16" id="KW-1133">Transmembrane helix</keyword>
<dbReference type="PANTHER" id="PTHR36570:SF1">
    <property type="entry name" value="PROTEIN-DISULFIDE OXIDOREDUCTASE DSBI"/>
    <property type="match status" value="1"/>
</dbReference>
<name>A0A0X3U2B5_9RHOB</name>
<evidence type="ECO:0000256" key="7">
    <source>
        <dbReference type="ARBA" id="ARBA00022989"/>
    </source>
</evidence>
<comment type="subcellular location">
    <subcellularLocation>
        <location evidence="1">Cell inner membrane</location>
        <topology evidence="1">Multi-pass membrane protein</topology>
    </subcellularLocation>
</comment>
<feature type="transmembrane region" description="Helical" evidence="16">
    <location>
        <begin position="41"/>
        <end position="58"/>
    </location>
</feature>
<evidence type="ECO:0000256" key="14">
    <source>
        <dbReference type="ARBA" id="ARBA00038526"/>
    </source>
</evidence>
<evidence type="ECO:0000256" key="1">
    <source>
        <dbReference type="ARBA" id="ARBA00004429"/>
    </source>
</evidence>
<protein>
    <recommendedName>
        <fullName evidence="15">Putative protein-disulfide oxidoreductase DsbI</fullName>
    </recommendedName>
</protein>
<evidence type="ECO:0000256" key="4">
    <source>
        <dbReference type="ARBA" id="ARBA00022519"/>
    </source>
</evidence>
<evidence type="ECO:0000256" key="15">
    <source>
        <dbReference type="ARBA" id="ARBA00039389"/>
    </source>
</evidence>
<dbReference type="InterPro" id="IPR023380">
    <property type="entry name" value="DsbB-like_sf"/>
</dbReference>
<proteinExistence type="inferred from homology"/>
<evidence type="ECO:0000313" key="17">
    <source>
        <dbReference type="EMBL" id="KUJ81904.1"/>
    </source>
</evidence>
<evidence type="ECO:0000256" key="2">
    <source>
        <dbReference type="ARBA" id="ARBA00022448"/>
    </source>
</evidence>
<dbReference type="GO" id="GO:0015035">
    <property type="term" value="F:protein-disulfide reductase activity"/>
    <property type="evidence" value="ECO:0007669"/>
    <property type="project" value="InterPro"/>
</dbReference>
<feature type="transmembrane region" description="Helical" evidence="16">
    <location>
        <begin position="7"/>
        <end position="29"/>
    </location>
</feature>
<keyword evidence="9 16" id="KW-0472">Membrane</keyword>
<evidence type="ECO:0000256" key="3">
    <source>
        <dbReference type="ARBA" id="ARBA00022475"/>
    </source>
</evidence>
<evidence type="ECO:0000256" key="16">
    <source>
        <dbReference type="SAM" id="Phobius"/>
    </source>
</evidence>
<dbReference type="Pfam" id="PF02600">
    <property type="entry name" value="DsbB"/>
    <property type="match status" value="1"/>
</dbReference>
<dbReference type="Gene3D" id="1.20.1550.10">
    <property type="entry name" value="DsbB-like"/>
    <property type="match status" value="1"/>
</dbReference>
<comment type="subunit">
    <text evidence="14">Interacts with DsbL.</text>
</comment>
<keyword evidence="4" id="KW-0997">Cell inner membrane</keyword>
<dbReference type="Proteomes" id="UP000053690">
    <property type="component" value="Unassembled WGS sequence"/>
</dbReference>
<keyword evidence="11" id="KW-0676">Redox-active center</keyword>
<dbReference type="PANTHER" id="PTHR36570">
    <property type="entry name" value="DISULFIDE BOND FORMATION PROTEIN B"/>
    <property type="match status" value="1"/>
</dbReference>
<keyword evidence="6" id="KW-0249">Electron transport</keyword>
<dbReference type="InterPro" id="IPR003752">
    <property type="entry name" value="DiS_bond_form_DsbB/BdbC"/>
</dbReference>
<gene>
    <name evidence="17" type="ORF">AVO44_01030</name>
</gene>
<keyword evidence="10" id="KW-1015">Disulfide bond</keyword>
<evidence type="ECO:0000256" key="12">
    <source>
        <dbReference type="ARBA" id="ARBA00037310"/>
    </source>
</evidence>
<dbReference type="AlphaFoldDB" id="A0A0X3U2B5"/>
<dbReference type="OrthoDB" id="9808637at2"/>
<dbReference type="RefSeq" id="WP_068331390.1">
    <property type="nucleotide sequence ID" value="NZ_LQBP01000001.1"/>
</dbReference>
<dbReference type="InterPro" id="IPR024199">
    <property type="entry name" value="Uncharacterised_DsbB"/>
</dbReference>
<dbReference type="SUPFAM" id="SSF158442">
    <property type="entry name" value="DsbB-like"/>
    <property type="match status" value="1"/>
</dbReference>
<evidence type="ECO:0000256" key="6">
    <source>
        <dbReference type="ARBA" id="ARBA00022982"/>
    </source>
</evidence>
<reference evidence="18" key="1">
    <citation type="submission" date="2015-12" db="EMBL/GenBank/DDBJ databases">
        <authorList>
            <person name="Zhang G."/>
            <person name="Stingl U."/>
        </authorList>
    </citation>
    <scope>NUCLEOTIDE SEQUENCE [LARGE SCALE GENOMIC DNA]</scope>
    <source>
        <strain evidence="18">ZGT108</strain>
    </source>
</reference>
<dbReference type="InterPro" id="IPR050183">
    <property type="entry name" value="DsbB"/>
</dbReference>
<dbReference type="GO" id="GO:0006457">
    <property type="term" value="P:protein folding"/>
    <property type="evidence" value="ECO:0007669"/>
    <property type="project" value="InterPro"/>
</dbReference>
<evidence type="ECO:0000256" key="8">
    <source>
        <dbReference type="ARBA" id="ARBA00023002"/>
    </source>
</evidence>
<evidence type="ECO:0000313" key="18">
    <source>
        <dbReference type="Proteomes" id="UP000053690"/>
    </source>
</evidence>
<evidence type="ECO:0000256" key="10">
    <source>
        <dbReference type="ARBA" id="ARBA00023157"/>
    </source>
</evidence>
<keyword evidence="18" id="KW-1185">Reference proteome</keyword>
<dbReference type="PIRSF" id="PIRSF033913">
    <property type="entry name" value="S-S_format_DsbB"/>
    <property type="match status" value="1"/>
</dbReference>
<evidence type="ECO:0000256" key="5">
    <source>
        <dbReference type="ARBA" id="ARBA00022692"/>
    </source>
</evidence>
<keyword evidence="5 16" id="KW-0812">Transmembrane</keyword>
<accession>A0A0X3U2B5</accession>
<comment type="function">
    <text evidence="12">Required for disulfide bond formation in some proteins. Part of a redox system composed of DsbI and DsbL that mediates formation of an essential disulfide bond in AssT.</text>
</comment>
<keyword evidence="3" id="KW-1003">Cell membrane</keyword>
<comment type="similarity">
    <text evidence="13">Belongs to the DsbB family. DsbI subfamily.</text>
</comment>
<keyword evidence="2" id="KW-0813">Transport</keyword>
<dbReference type="GO" id="GO:0005886">
    <property type="term" value="C:plasma membrane"/>
    <property type="evidence" value="ECO:0007669"/>
    <property type="project" value="UniProtKB-SubCell"/>
</dbReference>
<evidence type="ECO:0000256" key="11">
    <source>
        <dbReference type="ARBA" id="ARBA00023284"/>
    </source>
</evidence>
<sequence>MTRESTLVLIAMSGSAVLLLGAWGFQYLGGLAPCKMCIWQRYPHGAAILIGALALTLPRANLLPLLGALAALTTAGIGVFHAGVEQRWWEGPSSCSAGDIGGLSAQELMDQIMSAPLVRCDEIPWQMFGLSMAGWNAVLSGVLGLLWIAAWRSGRQNSSSSASQ</sequence>
<dbReference type="EMBL" id="LQBP01000001">
    <property type="protein sequence ID" value="KUJ81904.1"/>
    <property type="molecule type" value="Genomic_DNA"/>
</dbReference>